<dbReference type="InterPro" id="IPR055140">
    <property type="entry name" value="Thiolase_C_2"/>
</dbReference>
<dbReference type="PANTHER" id="PTHR42870:SF1">
    <property type="entry name" value="NON-SPECIFIC LIPID-TRANSFER PROTEIN-LIKE 2"/>
    <property type="match status" value="1"/>
</dbReference>
<dbReference type="Pfam" id="PF22691">
    <property type="entry name" value="Thiolase_C_1"/>
    <property type="match status" value="1"/>
</dbReference>
<evidence type="ECO:0000313" key="3">
    <source>
        <dbReference type="Proteomes" id="UP000184226"/>
    </source>
</evidence>
<dbReference type="EMBL" id="FQXE01000004">
    <property type="protein sequence ID" value="SHH64251.1"/>
    <property type="molecule type" value="Genomic_DNA"/>
</dbReference>
<dbReference type="Proteomes" id="UP000184226">
    <property type="component" value="Unassembled WGS sequence"/>
</dbReference>
<organism evidence="2 3">
    <name type="scientific">Pollutimonas bauzanensis</name>
    <dbReference type="NCBI Taxonomy" id="658167"/>
    <lineage>
        <taxon>Bacteria</taxon>
        <taxon>Pseudomonadati</taxon>
        <taxon>Pseudomonadota</taxon>
        <taxon>Betaproteobacteria</taxon>
        <taxon>Burkholderiales</taxon>
        <taxon>Alcaligenaceae</taxon>
        <taxon>Pollutimonas</taxon>
    </lineage>
</organism>
<dbReference type="SUPFAM" id="SSF53901">
    <property type="entry name" value="Thiolase-like"/>
    <property type="match status" value="1"/>
</dbReference>
<dbReference type="CDD" id="cd00829">
    <property type="entry name" value="SCP-x_thiolase"/>
    <property type="match status" value="1"/>
</dbReference>
<dbReference type="GO" id="GO:0003988">
    <property type="term" value="F:acetyl-CoA C-acyltransferase activity"/>
    <property type="evidence" value="ECO:0007669"/>
    <property type="project" value="UniProtKB-ARBA"/>
</dbReference>
<protein>
    <submittedName>
        <fullName evidence="2">Acetyl-CoA C-acetyltransferase</fullName>
    </submittedName>
</protein>
<evidence type="ECO:0000313" key="2">
    <source>
        <dbReference type="EMBL" id="SHH64251.1"/>
    </source>
</evidence>
<dbReference type="RefSeq" id="WP_073102744.1">
    <property type="nucleotide sequence ID" value="NZ_FQXE01000004.1"/>
</dbReference>
<dbReference type="OrthoDB" id="9790314at2"/>
<feature type="domain" description="Thiolase C-terminal" evidence="1">
    <location>
        <begin position="249"/>
        <end position="389"/>
    </location>
</feature>
<dbReference type="NCBIfam" id="NF004811">
    <property type="entry name" value="PRK06158.1"/>
    <property type="match status" value="1"/>
</dbReference>
<keyword evidence="2" id="KW-0808">Transferase</keyword>
<dbReference type="InterPro" id="IPR016039">
    <property type="entry name" value="Thiolase-like"/>
</dbReference>
<gene>
    <name evidence="2" type="ORF">SAMN04488135_10446</name>
</gene>
<dbReference type="PANTHER" id="PTHR42870">
    <property type="entry name" value="ACETYL-COA C-ACETYLTRANSFERASE"/>
    <property type="match status" value="1"/>
</dbReference>
<dbReference type="AlphaFoldDB" id="A0A1M5UMS8"/>
<dbReference type="PIRSF" id="PIRSF000429">
    <property type="entry name" value="Ac-CoA_Ac_transf"/>
    <property type="match status" value="1"/>
</dbReference>
<proteinExistence type="predicted"/>
<reference evidence="2 3" key="1">
    <citation type="submission" date="2016-11" db="EMBL/GenBank/DDBJ databases">
        <authorList>
            <person name="Jaros S."/>
            <person name="Januszkiewicz K."/>
            <person name="Wedrychowicz H."/>
        </authorList>
    </citation>
    <scope>NUCLEOTIDE SEQUENCE [LARGE SCALE GENOMIC DNA]</scope>
    <source>
        <strain evidence="2 3">CGMCC 1.10190</strain>
    </source>
</reference>
<keyword evidence="3" id="KW-1185">Reference proteome</keyword>
<accession>A0A1M5UMS8</accession>
<name>A0A1M5UMS8_9BURK</name>
<evidence type="ECO:0000259" key="1">
    <source>
        <dbReference type="Pfam" id="PF22691"/>
    </source>
</evidence>
<dbReference type="Gene3D" id="3.40.47.10">
    <property type="match status" value="1"/>
</dbReference>
<dbReference type="STRING" id="658167.SAMN04488135_10446"/>
<dbReference type="InterPro" id="IPR002155">
    <property type="entry name" value="Thiolase"/>
</dbReference>
<sequence length="389" mass="42123">MFDTPRVTRQGRPAIVGVAESELGKVPDLTALELQAQAARTALQDAGLTLREVDGIFAHTDDRFPSVLLAEYLGVRPRYTDTTNVGGMSNISHIRHAAAAIDAGMCEVALITYGSTQLSDGARLLTGLAEDPRSPRGQFIVPHGHLSPIGYYAMVAQRHMHCYGTQSADLAEIAVAARKWAAMNPKAYKREPLTIDDVLSSPMIADPLRVRDCCLVTDGGGALVMTRAHTAHAWSKPPIYIEGVAETFSHHYTPFDIPDWLETGVRATADEAMRQAGITREDIDVVQIYDHFTIGVMQSLEELGFCTRGEGKDFVKEGRLAPGGDFPINTSGGGLSYGHPGMFGIFLVIEAVRQLRGECGLRQLKRAERALCHAPGLVFSGNTTLILGK</sequence>